<accession>A0ACC3SHE4</accession>
<dbReference type="Proteomes" id="UP001320706">
    <property type="component" value="Unassembled WGS sequence"/>
</dbReference>
<keyword evidence="2" id="KW-1185">Reference proteome</keyword>
<evidence type="ECO:0000313" key="2">
    <source>
        <dbReference type="Proteomes" id="UP001320706"/>
    </source>
</evidence>
<name>A0ACC3SHE4_9PEZI</name>
<gene>
    <name evidence="1" type="ORF">M8818_002768</name>
</gene>
<evidence type="ECO:0000313" key="1">
    <source>
        <dbReference type="EMBL" id="KAK8213466.1"/>
    </source>
</evidence>
<organism evidence="1 2">
    <name type="scientific">Zalaria obscura</name>
    <dbReference type="NCBI Taxonomy" id="2024903"/>
    <lineage>
        <taxon>Eukaryota</taxon>
        <taxon>Fungi</taxon>
        <taxon>Dikarya</taxon>
        <taxon>Ascomycota</taxon>
        <taxon>Pezizomycotina</taxon>
        <taxon>Dothideomycetes</taxon>
        <taxon>Dothideomycetidae</taxon>
        <taxon>Dothideales</taxon>
        <taxon>Zalariaceae</taxon>
        <taxon>Zalaria</taxon>
    </lineage>
</organism>
<sequence length="544" mass="59932">MAEIDFHNDVPGTEILVDVGHNVHGAHAKGKGKGSDVVLIPQPTECGRDPLNWSAWKKYYQLFLLALYACAFSYGENTLGAAWTTVSEETGVPLTQMNGGSALNYLLLGLVNIWWIPAANKIGRRPVFIATTVICMCAAIWLGYFNGVASWFLSMILNGFGTAAYQAVIQLSVFDMFFAHQRGRALSYYLFGQQLGSILGLITGGSIADGPGWRWSQYIVAIIDGAVLFLLIVSFEETLFPRFIFNKISGLPVTEEPAPTLHASKDPDSKQPEEGVSSDSGSTALAVRRDFPKRTYMELLRPIVTYPEDRTTYFQYFRRPFILFTFPNVVIAGVIFAFGCTAGIVSFNTISEILTEPPYNWSTTSTGLVFLAALVGNFVGWGTGVLSDFIVLRLARRNGGVKEPEMRLWTLCFSFVYAAVGYQLYGWGAAFGMHWMTVAFGVGCMIAHQVSACSIATAYAMECFPGIAGELVVVLAICSSCINFAISYSVQPFIDAAGYGYTFLFFGLCVLASMLAAIPTYMYGKEWRRRCAPNWRSWLAERDN</sequence>
<dbReference type="EMBL" id="JAMKPW020000011">
    <property type="protein sequence ID" value="KAK8213466.1"/>
    <property type="molecule type" value="Genomic_DNA"/>
</dbReference>
<comment type="caution">
    <text evidence="1">The sequence shown here is derived from an EMBL/GenBank/DDBJ whole genome shotgun (WGS) entry which is preliminary data.</text>
</comment>
<protein>
    <submittedName>
        <fullName evidence="1">Uncharacterized protein</fullName>
    </submittedName>
</protein>
<proteinExistence type="predicted"/>
<reference evidence="1" key="1">
    <citation type="submission" date="2024-02" db="EMBL/GenBank/DDBJ databases">
        <title>Metagenome Assembled Genome of Zalaria obscura JY119.</title>
        <authorList>
            <person name="Vighnesh L."/>
            <person name="Jagadeeshwari U."/>
            <person name="Venkata Ramana C."/>
            <person name="Sasikala C."/>
        </authorList>
    </citation>
    <scope>NUCLEOTIDE SEQUENCE</scope>
    <source>
        <strain evidence="1">JY119</strain>
    </source>
</reference>